<dbReference type="InterPro" id="IPR027417">
    <property type="entry name" value="P-loop_NTPase"/>
</dbReference>
<evidence type="ECO:0000256" key="1">
    <source>
        <dbReference type="SAM" id="MobiDB-lite"/>
    </source>
</evidence>
<gene>
    <name evidence="3" type="ORF">R1flu_002951</name>
</gene>
<proteinExistence type="predicted"/>
<evidence type="ECO:0000256" key="2">
    <source>
        <dbReference type="SAM" id="Phobius"/>
    </source>
</evidence>
<feature type="transmembrane region" description="Helical" evidence="2">
    <location>
        <begin position="412"/>
        <end position="431"/>
    </location>
</feature>
<keyword evidence="2" id="KW-0812">Transmembrane</keyword>
<protein>
    <recommendedName>
        <fullName evidence="5">G domain-containing protein</fullName>
    </recommendedName>
</protein>
<dbReference type="SUPFAM" id="SSF52540">
    <property type="entry name" value="P-loop containing nucleoside triphosphate hydrolases"/>
    <property type="match status" value="1"/>
</dbReference>
<dbReference type="AlphaFoldDB" id="A0ABD1Y7K8"/>
<name>A0ABD1Y7K8_9MARC</name>
<dbReference type="EMBL" id="JBHFFA010000006">
    <property type="protein sequence ID" value="KAL2622746.1"/>
    <property type="molecule type" value="Genomic_DNA"/>
</dbReference>
<dbReference type="Gene3D" id="3.40.50.300">
    <property type="entry name" value="P-loop containing nucleotide triphosphate hydrolases"/>
    <property type="match status" value="1"/>
</dbReference>
<feature type="transmembrane region" description="Helical" evidence="2">
    <location>
        <begin position="437"/>
        <end position="457"/>
    </location>
</feature>
<evidence type="ECO:0000313" key="4">
    <source>
        <dbReference type="Proteomes" id="UP001605036"/>
    </source>
</evidence>
<accession>A0ABD1Y7K8</accession>
<comment type="caution">
    <text evidence="3">The sequence shown here is derived from an EMBL/GenBank/DDBJ whole genome shotgun (WGS) entry which is preliminary data.</text>
</comment>
<keyword evidence="4" id="KW-1185">Reference proteome</keyword>
<feature type="region of interest" description="Disordered" evidence="1">
    <location>
        <begin position="114"/>
        <end position="135"/>
    </location>
</feature>
<dbReference type="Proteomes" id="UP001605036">
    <property type="component" value="Unassembled WGS sequence"/>
</dbReference>
<keyword evidence="2" id="KW-1133">Transmembrane helix</keyword>
<reference evidence="3 4" key="1">
    <citation type="submission" date="2024-09" db="EMBL/GenBank/DDBJ databases">
        <title>Chromosome-scale assembly of Riccia fluitans.</title>
        <authorList>
            <person name="Paukszto L."/>
            <person name="Sawicki J."/>
            <person name="Karawczyk K."/>
            <person name="Piernik-Szablinska J."/>
            <person name="Szczecinska M."/>
            <person name="Mazdziarz M."/>
        </authorList>
    </citation>
    <scope>NUCLEOTIDE SEQUENCE [LARGE SCALE GENOMIC DNA]</scope>
    <source>
        <strain evidence="3">Rf_01</strain>
        <tissue evidence="3">Aerial parts of the thallus</tissue>
    </source>
</reference>
<keyword evidence="2" id="KW-0472">Membrane</keyword>
<evidence type="ECO:0008006" key="5">
    <source>
        <dbReference type="Google" id="ProtNLM"/>
    </source>
</evidence>
<organism evidence="3 4">
    <name type="scientific">Riccia fluitans</name>
    <dbReference type="NCBI Taxonomy" id="41844"/>
    <lineage>
        <taxon>Eukaryota</taxon>
        <taxon>Viridiplantae</taxon>
        <taxon>Streptophyta</taxon>
        <taxon>Embryophyta</taxon>
        <taxon>Marchantiophyta</taxon>
        <taxon>Marchantiopsida</taxon>
        <taxon>Marchantiidae</taxon>
        <taxon>Marchantiales</taxon>
        <taxon>Ricciaceae</taxon>
        <taxon>Riccia</taxon>
    </lineage>
</organism>
<evidence type="ECO:0000313" key="3">
    <source>
        <dbReference type="EMBL" id="KAL2622746.1"/>
    </source>
</evidence>
<sequence>MGTDLRATYKDLASGNVFNKTLRILIIGRPGAGKSTMVRKIMGLPQGKGPESGKSSASGTRHAQDVNKEWAHPELPLKIHECDVFIRSASAPADDDKPSEATIGLVRRFLKRRDSQKTGGNSQNQQQQPPPEPKLDTVKKFLKLAAQGGSVSESAGYGLSELRKFLTNRQQRSDFSEHVHLVVYVASVSDQNLKDQAPILEEISNHESVPILLAVVQSEKNDNDEAYARNIQPYLHDLLGRVMDRNKVIENVVQVDLNDNESLARMSAKIQEHITSEDLQSAWAAAQGVDIQEKITLSAREIVGYKEAAILCSPAGLVPGPHQTIVAGLLVGLSRALCKIWGVPASFKRSLRSNLASEEVFSKQLNLLMEKIATMGSATAGSPFVAAAAQAAIPAATRVLATSVVTSISQSLAVSITPVALAAAAVGWIYASRNDASHSMLAMVSLGIMIVGAICYVKEKYDTQGWNLRRGKDEYDRFIQEFLTRHGEEWKQSVGNRHAISDVFNPEKDREQVVQQLIEYFDEIIATSRHEKLVSCQEQQRVESSRLQGELQS</sequence>
<feature type="region of interest" description="Disordered" evidence="1">
    <location>
        <begin position="43"/>
        <end position="72"/>
    </location>
</feature>
<feature type="compositionally biased region" description="Basic and acidic residues" evidence="1">
    <location>
        <begin position="62"/>
        <end position="72"/>
    </location>
</feature>